<dbReference type="OrthoDB" id="415380at2759"/>
<comment type="caution">
    <text evidence="2">The sequence shown here is derived from an EMBL/GenBank/DDBJ whole genome shotgun (WGS) entry which is preliminary data.</text>
</comment>
<protein>
    <submittedName>
        <fullName evidence="2">Uncharacterized protein</fullName>
    </submittedName>
</protein>
<gene>
    <name evidence="2" type="ORF">FOL47_003002</name>
</gene>
<feature type="signal peptide" evidence="1">
    <location>
        <begin position="1"/>
        <end position="18"/>
    </location>
</feature>
<evidence type="ECO:0000256" key="1">
    <source>
        <dbReference type="SAM" id="SignalP"/>
    </source>
</evidence>
<evidence type="ECO:0000313" key="3">
    <source>
        <dbReference type="Proteomes" id="UP000591131"/>
    </source>
</evidence>
<feature type="chain" id="PRO_5029583475" evidence="1">
    <location>
        <begin position="19"/>
        <end position="271"/>
    </location>
</feature>
<dbReference type="EMBL" id="JAAPAO010000019">
    <property type="protein sequence ID" value="KAF4677160.1"/>
    <property type="molecule type" value="Genomic_DNA"/>
</dbReference>
<accession>A0A7J6N166</accession>
<organism evidence="2 3">
    <name type="scientific">Perkinsus chesapeaki</name>
    <name type="common">Clam parasite</name>
    <name type="synonym">Perkinsus andrewsi</name>
    <dbReference type="NCBI Taxonomy" id="330153"/>
    <lineage>
        <taxon>Eukaryota</taxon>
        <taxon>Sar</taxon>
        <taxon>Alveolata</taxon>
        <taxon>Perkinsozoa</taxon>
        <taxon>Perkinsea</taxon>
        <taxon>Perkinsida</taxon>
        <taxon>Perkinsidae</taxon>
        <taxon>Perkinsus</taxon>
    </lineage>
</organism>
<keyword evidence="3" id="KW-1185">Reference proteome</keyword>
<dbReference type="AlphaFoldDB" id="A0A7J6N166"/>
<dbReference type="Proteomes" id="UP000591131">
    <property type="component" value="Unassembled WGS sequence"/>
</dbReference>
<evidence type="ECO:0000313" key="2">
    <source>
        <dbReference type="EMBL" id="KAF4677160.1"/>
    </source>
</evidence>
<reference evidence="2 3" key="1">
    <citation type="submission" date="2020-04" db="EMBL/GenBank/DDBJ databases">
        <title>Perkinsus chesapeaki whole genome sequence.</title>
        <authorList>
            <person name="Bogema D.R."/>
        </authorList>
    </citation>
    <scope>NUCLEOTIDE SEQUENCE [LARGE SCALE GENOMIC DNA]</scope>
    <source>
        <strain evidence="2">ATCC PRA-425</strain>
    </source>
</reference>
<sequence>MIAVMRLTIIFGTAATLAICGPRPLRVLYGEGEKDTYFILPGNDHYLETHKQTGRYSFQNAGGGRVDQFTVRAYDWATTDGHDDVVTKATVLKLDKKGRTEQFNADIDKHGRCLTNITAQKESSDRLGRERSRTHAITAQNDLNQVCQENNFLRLPQGKLSDLLPGKYKGEMEGEIDEEVNIKKGKVPDSVIGTEDKTKTFSDSHMIEIGGLIISQVRFHDSGGKSWDDLYLILQPVKRSTKGVARATIPYAYVDHFGKDNMEQWTLSYEA</sequence>
<keyword evidence="1" id="KW-0732">Signal</keyword>
<proteinExistence type="predicted"/>
<name>A0A7J6N166_PERCH</name>